<dbReference type="InterPro" id="IPR047216">
    <property type="entry name" value="Endonuclease_DUF559_bact"/>
</dbReference>
<feature type="active site" description="Cysteine persulfide intermediate" evidence="3">
    <location>
        <position position="292"/>
    </location>
</feature>
<keyword evidence="6" id="KW-0808">Transferase</keyword>
<feature type="domain" description="DUF559" evidence="5">
    <location>
        <begin position="3"/>
        <end position="103"/>
    </location>
</feature>
<dbReference type="InterPro" id="IPR007569">
    <property type="entry name" value="DUF559"/>
</dbReference>
<comment type="similarity">
    <text evidence="3">Belongs to the FdhD family.</text>
</comment>
<comment type="caution">
    <text evidence="3">Lacks conserved residue(s) required for the propagation of feature annotation.</text>
</comment>
<dbReference type="GO" id="GO:0097163">
    <property type="term" value="F:sulfur carrier activity"/>
    <property type="evidence" value="ECO:0007669"/>
    <property type="project" value="UniProtKB-UniRule"/>
</dbReference>
<dbReference type="Pfam" id="PF04480">
    <property type="entry name" value="DUF559"/>
    <property type="match status" value="1"/>
</dbReference>
<dbReference type="GO" id="GO:0005737">
    <property type="term" value="C:cytoplasm"/>
    <property type="evidence" value="ECO:0007669"/>
    <property type="project" value="UniProtKB-SubCell"/>
</dbReference>
<protein>
    <recommendedName>
        <fullName evidence="3">Sulfur carrier protein FdhD</fullName>
    </recommendedName>
</protein>
<gene>
    <name evidence="3" type="primary">fdhD</name>
    <name evidence="6" type="ORF">C7I84_18880</name>
</gene>
<keyword evidence="2 3" id="KW-0501">Molybdenum cofactor biosynthesis</keyword>
<dbReference type="GO" id="GO:0016783">
    <property type="term" value="F:sulfurtransferase activity"/>
    <property type="evidence" value="ECO:0007669"/>
    <property type="project" value="InterPro"/>
</dbReference>
<name>A0A2P7S3E4_9HYPH</name>
<organism evidence="6 7">
    <name type="scientific">Kumtagia ephedrae</name>
    <dbReference type="NCBI Taxonomy" id="2116701"/>
    <lineage>
        <taxon>Bacteria</taxon>
        <taxon>Pseudomonadati</taxon>
        <taxon>Pseudomonadota</taxon>
        <taxon>Alphaproteobacteria</taxon>
        <taxon>Hyphomicrobiales</taxon>
        <taxon>Phyllobacteriaceae</taxon>
        <taxon>Kumtagia</taxon>
    </lineage>
</organism>
<dbReference type="Gene3D" id="3.40.140.10">
    <property type="entry name" value="Cytidine Deaminase, domain 2"/>
    <property type="match status" value="1"/>
</dbReference>
<dbReference type="CDD" id="cd01038">
    <property type="entry name" value="Endonuclease_DUF559"/>
    <property type="match status" value="1"/>
</dbReference>
<dbReference type="Gene3D" id="3.40.960.10">
    <property type="entry name" value="VSR Endonuclease"/>
    <property type="match status" value="1"/>
</dbReference>
<dbReference type="SUPFAM" id="SSF53927">
    <property type="entry name" value="Cytidine deaminase-like"/>
    <property type="match status" value="1"/>
</dbReference>
<evidence type="ECO:0000256" key="3">
    <source>
        <dbReference type="HAMAP-Rule" id="MF_00187"/>
    </source>
</evidence>
<evidence type="ECO:0000259" key="5">
    <source>
        <dbReference type="Pfam" id="PF04480"/>
    </source>
</evidence>
<dbReference type="InterPro" id="IPR011335">
    <property type="entry name" value="Restrct_endonuc-II-like"/>
</dbReference>
<dbReference type="Gene3D" id="3.10.20.10">
    <property type="match status" value="1"/>
</dbReference>
<evidence type="ECO:0000313" key="7">
    <source>
        <dbReference type="Proteomes" id="UP000241229"/>
    </source>
</evidence>
<dbReference type="PANTHER" id="PTHR30592:SF1">
    <property type="entry name" value="SULFUR CARRIER PROTEIN FDHD"/>
    <property type="match status" value="1"/>
</dbReference>
<dbReference type="NCBIfam" id="TIGR00129">
    <property type="entry name" value="fdhD_narQ"/>
    <property type="match status" value="1"/>
</dbReference>
<dbReference type="SUPFAM" id="SSF52980">
    <property type="entry name" value="Restriction endonuclease-like"/>
    <property type="match status" value="1"/>
</dbReference>
<dbReference type="Proteomes" id="UP000241229">
    <property type="component" value="Unassembled WGS sequence"/>
</dbReference>
<evidence type="ECO:0000256" key="4">
    <source>
        <dbReference type="SAM" id="MobiDB-lite"/>
    </source>
</evidence>
<evidence type="ECO:0000313" key="6">
    <source>
        <dbReference type="EMBL" id="PSJ56944.1"/>
    </source>
</evidence>
<comment type="caution">
    <text evidence="6">The sequence shown here is derived from an EMBL/GenBank/DDBJ whole genome shotgun (WGS) entry which is preliminary data.</text>
</comment>
<dbReference type="InterPro" id="IPR003786">
    <property type="entry name" value="FdhD"/>
</dbReference>
<dbReference type="EMBL" id="PXYK01000019">
    <property type="protein sequence ID" value="PSJ56944.1"/>
    <property type="molecule type" value="Genomic_DNA"/>
</dbReference>
<comment type="function">
    <text evidence="3">Required for formate dehydrogenase (FDH) activity. Acts as a sulfur carrier protein that transfers sulfur from IscS to the molybdenum cofactor prior to its insertion into FDH.</text>
</comment>
<dbReference type="InterPro" id="IPR016193">
    <property type="entry name" value="Cytidine_deaminase-like"/>
</dbReference>
<proteinExistence type="inferred from homology"/>
<dbReference type="GO" id="GO:0006777">
    <property type="term" value="P:Mo-molybdopterin cofactor biosynthetic process"/>
    <property type="evidence" value="ECO:0007669"/>
    <property type="project" value="UniProtKB-UniRule"/>
</dbReference>
<feature type="region of interest" description="Disordered" evidence="4">
    <location>
        <begin position="108"/>
        <end position="193"/>
    </location>
</feature>
<dbReference type="AlphaFoldDB" id="A0A2P7S3E4"/>
<sequence>MRTTATTQRRFATKGETLLWYELRDLRPEGLKFRRQAPIGSYVADFVCFDPKVVVEVDGDHHETGKGKRHDANRDAYLKESGFLVLRYDASDALDRAWHVAQDVKSKAGALPGLPHPRPLAGPSPQGGGGSSRKLLSPLAGEMSAKPTEGVISEGTADRPSTAATTPPGSLREPPSPQGGGEGRRPPITSTTRIARRAAGTSAAARMVPEETPIALSYAGTTHAVMMGSPADFEDFALGFSLTEGIISSPEEIESIEVEDLGAGIDIQIKLKDTANTRFQARRRRLAGPVGCGLCGIESIEEAMRLVDDVGQSTLTLSPSDIVRSVKLLSKHQPLHAETGAVHAAGFYVPGKGVVAAREDVGRHNALDKLAGALARAGVDGASGAVVVTSRVSVEMVQKTAAVGASFIIAVSAPTALAIRTAEGAGMTLVALVRGDEFDIFTHPDRVTDGAAKNVA</sequence>
<keyword evidence="1 3" id="KW-0963">Cytoplasm</keyword>
<reference evidence="6 7" key="1">
    <citation type="submission" date="2018-03" db="EMBL/GenBank/DDBJ databases">
        <title>The draft genome of Mesorhizobium sp. 6GN-30.</title>
        <authorList>
            <person name="Liu L."/>
            <person name="Li L."/>
            <person name="Wang T."/>
            <person name="Zhang X."/>
            <person name="Liang L."/>
        </authorList>
    </citation>
    <scope>NUCLEOTIDE SEQUENCE [LARGE SCALE GENOMIC DNA]</scope>
    <source>
        <strain evidence="6 7">6GN30</strain>
    </source>
</reference>
<dbReference type="HAMAP" id="MF_00187">
    <property type="entry name" value="FdhD"/>
    <property type="match status" value="1"/>
</dbReference>
<evidence type="ECO:0000256" key="1">
    <source>
        <dbReference type="ARBA" id="ARBA00022490"/>
    </source>
</evidence>
<dbReference type="PANTHER" id="PTHR30592">
    <property type="entry name" value="FORMATE DEHYDROGENASE"/>
    <property type="match status" value="1"/>
</dbReference>
<dbReference type="Pfam" id="PF02634">
    <property type="entry name" value="FdhD-NarQ"/>
    <property type="match status" value="1"/>
</dbReference>
<comment type="subcellular location">
    <subcellularLocation>
        <location evidence="3">Cytoplasm</location>
    </subcellularLocation>
</comment>
<accession>A0A2P7S3E4</accession>
<keyword evidence="7" id="KW-1185">Reference proteome</keyword>
<evidence type="ECO:0000256" key="2">
    <source>
        <dbReference type="ARBA" id="ARBA00023150"/>
    </source>
</evidence>